<comment type="caution">
    <text evidence="2">The sequence shown here is derived from an EMBL/GenBank/DDBJ whole genome shotgun (WGS) entry which is preliminary data.</text>
</comment>
<reference evidence="3" key="1">
    <citation type="journal article" date="2019" name="Int. J. Syst. Evol. Microbiol.">
        <title>The Global Catalogue of Microorganisms (GCM) 10K type strain sequencing project: providing services to taxonomists for standard genome sequencing and annotation.</title>
        <authorList>
            <consortium name="The Broad Institute Genomics Platform"/>
            <consortium name="The Broad Institute Genome Sequencing Center for Infectious Disease"/>
            <person name="Wu L."/>
            <person name="Ma J."/>
        </authorList>
    </citation>
    <scope>NUCLEOTIDE SEQUENCE [LARGE SCALE GENOMIC DNA]</scope>
    <source>
        <strain evidence="3">JCM 9092</strain>
    </source>
</reference>
<gene>
    <name evidence="2" type="ORF">GCM10010449_15180</name>
</gene>
<evidence type="ECO:0008006" key="4">
    <source>
        <dbReference type="Google" id="ProtNLM"/>
    </source>
</evidence>
<feature type="signal peptide" evidence="1">
    <location>
        <begin position="1"/>
        <end position="31"/>
    </location>
</feature>
<keyword evidence="1" id="KW-0732">Signal</keyword>
<protein>
    <recommendedName>
        <fullName evidence="4">Secreted protein</fullName>
    </recommendedName>
</protein>
<evidence type="ECO:0000313" key="3">
    <source>
        <dbReference type="Proteomes" id="UP001501637"/>
    </source>
</evidence>
<name>A0ABP6M9Q3_9ACTN</name>
<keyword evidence="3" id="KW-1185">Reference proteome</keyword>
<proteinExistence type="predicted"/>
<evidence type="ECO:0000256" key="1">
    <source>
        <dbReference type="SAM" id="SignalP"/>
    </source>
</evidence>
<sequence length="162" mass="17394">MSHQRKLLTTTLMSLSLAAGGVLVTAPQAQAGGVHGLRCGKTWMKELDTSGENIDIEYANCIGWTQTRFRAEGSGRVLDGGGARKVDAFIVEMRVDRGSVTVQRSRCNFTKRVNAQDVANIDCNSKAVIGRKGLTGDSRIYIDLDSDGRGGKWYNLAGSGLA</sequence>
<accession>A0ABP6M9Q3</accession>
<evidence type="ECO:0000313" key="2">
    <source>
        <dbReference type="EMBL" id="GAA3092383.1"/>
    </source>
</evidence>
<feature type="chain" id="PRO_5047163789" description="Secreted protein" evidence="1">
    <location>
        <begin position="32"/>
        <end position="162"/>
    </location>
</feature>
<dbReference type="Proteomes" id="UP001501637">
    <property type="component" value="Unassembled WGS sequence"/>
</dbReference>
<organism evidence="2 3">
    <name type="scientific">Streptomyces rectiviolaceus</name>
    <dbReference type="NCBI Taxonomy" id="332591"/>
    <lineage>
        <taxon>Bacteria</taxon>
        <taxon>Bacillati</taxon>
        <taxon>Actinomycetota</taxon>
        <taxon>Actinomycetes</taxon>
        <taxon>Kitasatosporales</taxon>
        <taxon>Streptomycetaceae</taxon>
        <taxon>Streptomyces</taxon>
    </lineage>
</organism>
<dbReference type="EMBL" id="BAAAUG010000022">
    <property type="protein sequence ID" value="GAA3092383.1"/>
    <property type="molecule type" value="Genomic_DNA"/>
</dbReference>